<dbReference type="RefSeq" id="WP_319014105.1">
    <property type="nucleotide sequence ID" value="NZ_JAWJZF010000547.1"/>
</dbReference>
<dbReference type="EMBL" id="JAWJZF010000547">
    <property type="protein sequence ID" value="MDX2298022.1"/>
    <property type="molecule type" value="Genomic_DNA"/>
</dbReference>
<keyword evidence="4" id="KW-1185">Reference proteome</keyword>
<feature type="domain" description="Thioredoxin-like fold" evidence="1">
    <location>
        <begin position="15"/>
        <end position="45"/>
    </location>
</feature>
<reference evidence="2 4" key="1">
    <citation type="submission" date="2023-10" db="EMBL/GenBank/DDBJ databases">
        <authorList>
            <person name="Wang X.X."/>
        </authorList>
    </citation>
    <scope>NUCLEOTIDE SEQUENCE [LARGE SCALE GENOMIC DNA]</scope>
    <source>
        <strain evidence="2 4">NBRC 12816</strain>
    </source>
</reference>
<organism evidence="2 4">
    <name type="scientific">Streptomyces roseolus</name>
    <dbReference type="NCBI Taxonomy" id="67358"/>
    <lineage>
        <taxon>Bacteria</taxon>
        <taxon>Bacillati</taxon>
        <taxon>Actinomycetota</taxon>
        <taxon>Actinomycetes</taxon>
        <taxon>Kitasatosporales</taxon>
        <taxon>Streptomycetaceae</taxon>
        <taxon>Streptomyces</taxon>
    </lineage>
</organism>
<dbReference type="SUPFAM" id="SSF52833">
    <property type="entry name" value="Thioredoxin-like"/>
    <property type="match status" value="1"/>
</dbReference>
<name>A0ABU4KJL9_9ACTN</name>
<evidence type="ECO:0000313" key="3">
    <source>
        <dbReference type="EMBL" id="MDX2298022.1"/>
    </source>
</evidence>
<dbReference type="InterPro" id="IPR036249">
    <property type="entry name" value="Thioredoxin-like_sf"/>
</dbReference>
<gene>
    <name evidence="2" type="ORF">R2363_38235</name>
    <name evidence="3" type="ORF">R2363_38370</name>
</gene>
<dbReference type="EMBL" id="JAWJZF010000547">
    <property type="protein sequence ID" value="MDX2297997.1"/>
    <property type="molecule type" value="Genomic_DNA"/>
</dbReference>
<dbReference type="InterPro" id="IPR012336">
    <property type="entry name" value="Thioredoxin-like_fold"/>
</dbReference>
<evidence type="ECO:0000313" key="4">
    <source>
        <dbReference type="Proteomes" id="UP001278571"/>
    </source>
</evidence>
<evidence type="ECO:0000313" key="2">
    <source>
        <dbReference type="EMBL" id="MDX2297997.1"/>
    </source>
</evidence>
<comment type="caution">
    <text evidence="2">The sequence shown here is derived from an EMBL/GenBank/DDBJ whole genome shotgun (WGS) entry which is preliminary data.</text>
</comment>
<proteinExistence type="predicted"/>
<dbReference type="Pfam" id="PF13462">
    <property type="entry name" value="Thioredoxin_4"/>
    <property type="match status" value="1"/>
</dbReference>
<dbReference type="Proteomes" id="UP001278571">
    <property type="component" value="Unassembled WGS sequence"/>
</dbReference>
<sequence>MRAKVVGVLPSAVEGTKIVVGAVDAPHTVTVYADPRCPYCARFAAFSVLVDGEALDGGGGLYDAGEFGRLLDGALGP</sequence>
<protein>
    <submittedName>
        <fullName evidence="2">Thioredoxin domain-containing protein</fullName>
    </submittedName>
</protein>
<evidence type="ECO:0000259" key="1">
    <source>
        <dbReference type="Pfam" id="PF13462"/>
    </source>
</evidence>
<accession>A0ABU4KJL9</accession>
<dbReference type="Gene3D" id="3.40.30.10">
    <property type="entry name" value="Glutaredoxin"/>
    <property type="match status" value="1"/>
</dbReference>